<protein>
    <recommendedName>
        <fullName evidence="17">Cytochrome P450</fullName>
    </recommendedName>
</protein>
<reference evidence="15 16" key="1">
    <citation type="submission" date="2014-04" db="EMBL/GenBank/DDBJ databases">
        <authorList>
            <consortium name="DOE Joint Genome Institute"/>
            <person name="Kuo A."/>
            <person name="Kohler A."/>
            <person name="Jargeat P."/>
            <person name="Nagy L.G."/>
            <person name="Floudas D."/>
            <person name="Copeland A."/>
            <person name="Barry K.W."/>
            <person name="Cichocki N."/>
            <person name="Veneault-Fourrey C."/>
            <person name="LaButti K."/>
            <person name="Lindquist E.A."/>
            <person name="Lipzen A."/>
            <person name="Lundell T."/>
            <person name="Morin E."/>
            <person name="Murat C."/>
            <person name="Sun H."/>
            <person name="Tunlid A."/>
            <person name="Henrissat B."/>
            <person name="Grigoriev I.V."/>
            <person name="Hibbett D.S."/>
            <person name="Martin F."/>
            <person name="Nordberg H.P."/>
            <person name="Cantor M.N."/>
            <person name="Hua S.X."/>
        </authorList>
    </citation>
    <scope>NUCLEOTIDE SEQUENCE [LARGE SCALE GENOMIC DNA]</scope>
    <source>
        <strain evidence="15 16">Ve08.2h10</strain>
    </source>
</reference>
<dbReference type="Gene3D" id="1.10.630.10">
    <property type="entry name" value="Cytochrome P450"/>
    <property type="match status" value="1"/>
</dbReference>
<evidence type="ECO:0000256" key="14">
    <source>
        <dbReference type="RuleBase" id="RU000461"/>
    </source>
</evidence>
<dbReference type="CDD" id="cd11069">
    <property type="entry name" value="CYP_FUM15-like"/>
    <property type="match status" value="1"/>
</dbReference>
<comment type="pathway">
    <text evidence="3">Secondary metabolite biosynthesis; terpenoid biosynthesis.</text>
</comment>
<evidence type="ECO:0000256" key="7">
    <source>
        <dbReference type="ARBA" id="ARBA00022723"/>
    </source>
</evidence>
<gene>
    <name evidence="15" type="ORF">PAXRUDRAFT_825881</name>
</gene>
<comment type="subcellular location">
    <subcellularLocation>
        <location evidence="2">Membrane</location>
    </subcellularLocation>
</comment>
<evidence type="ECO:0000256" key="2">
    <source>
        <dbReference type="ARBA" id="ARBA00004370"/>
    </source>
</evidence>
<dbReference type="EMBL" id="KN824982">
    <property type="protein sequence ID" value="KIK96519.1"/>
    <property type="molecule type" value="Genomic_DNA"/>
</dbReference>
<dbReference type="PROSITE" id="PS00086">
    <property type="entry name" value="CYTOCHROME_P450"/>
    <property type="match status" value="1"/>
</dbReference>
<dbReference type="PRINTS" id="PR00385">
    <property type="entry name" value="P450"/>
</dbReference>
<dbReference type="GO" id="GO:0004497">
    <property type="term" value="F:monooxygenase activity"/>
    <property type="evidence" value="ECO:0007669"/>
    <property type="project" value="UniProtKB-KW"/>
</dbReference>
<comment type="similarity">
    <text evidence="4 14">Belongs to the cytochrome P450 family.</text>
</comment>
<keyword evidence="7 13" id="KW-0479">Metal-binding</keyword>
<evidence type="ECO:0000256" key="5">
    <source>
        <dbReference type="ARBA" id="ARBA00022617"/>
    </source>
</evidence>
<dbReference type="GO" id="GO:0020037">
    <property type="term" value="F:heme binding"/>
    <property type="evidence" value="ECO:0007669"/>
    <property type="project" value="InterPro"/>
</dbReference>
<dbReference type="AlphaFoldDB" id="A0A0D0E5B4"/>
<dbReference type="GO" id="GO:0016705">
    <property type="term" value="F:oxidoreductase activity, acting on paired donors, with incorporation or reduction of molecular oxygen"/>
    <property type="evidence" value="ECO:0007669"/>
    <property type="project" value="InterPro"/>
</dbReference>
<evidence type="ECO:0000256" key="4">
    <source>
        <dbReference type="ARBA" id="ARBA00010617"/>
    </source>
</evidence>
<sequence>MPNNLVRSIPAWVLSSGLKACGLILLLSLARGAVWLVNMVIVAPISDPLKNMQGPEALFLQNHFREVMDPTLSPDTHENWVKAYGKTFRFHGFGRHDYRLFSIDFRVISHILNSPAYEKPWQTRSLLSRLFGRGVFAMEGEEHKSLRKLISPAFSTRSVKAMTPIFFQKAEELRDRWEYLTARPTSIDREGLPALPPPPYSPARSLTDTVLDVSHWFSRAAFDVIGLAGFDYHFRSLQHESEDVYLAYRNLFKIADRNPGLRGLVQLYFPILGKIWPDEGSRILKESQAVIHRAGKELIQSKKTAILAEKASVTGMMEKDILTLLIKSNLLTDPFKRISDADLLAQLSTFLFAGSDTTALTMAWCAHLLSLHPDVQTRLRDEIISLSACSSNKQTGYSPQSHAEAIDALPYLDAVVRETLRLCPPVHGTMRVATRDDNIPISSPILLRNGTVVRDGETFRIRRGSYVHVPIEALNFSEDIWGPDARSFNPNRWLSLPHTARVPAYPGIANLMTFSFGPHACPGWKFSILQTKIFMATLLPDFVFEPAADIQKFNAVLTRPYVYDQFEYGARLPLKVGKYYPS</sequence>
<evidence type="ECO:0000256" key="11">
    <source>
        <dbReference type="ARBA" id="ARBA00023033"/>
    </source>
</evidence>
<evidence type="ECO:0000256" key="6">
    <source>
        <dbReference type="ARBA" id="ARBA00022692"/>
    </source>
</evidence>
<dbReference type="OrthoDB" id="1470350at2759"/>
<evidence type="ECO:0000256" key="13">
    <source>
        <dbReference type="PIRSR" id="PIRSR602403-1"/>
    </source>
</evidence>
<dbReference type="SUPFAM" id="SSF48264">
    <property type="entry name" value="Cytochrome P450"/>
    <property type="match status" value="1"/>
</dbReference>
<dbReference type="InterPro" id="IPR001128">
    <property type="entry name" value="Cyt_P450"/>
</dbReference>
<keyword evidence="16" id="KW-1185">Reference proteome</keyword>
<dbReference type="STRING" id="930991.A0A0D0E5B4"/>
<reference evidence="16" key="2">
    <citation type="submission" date="2015-01" db="EMBL/GenBank/DDBJ databases">
        <title>Evolutionary Origins and Diversification of the Mycorrhizal Mutualists.</title>
        <authorList>
            <consortium name="DOE Joint Genome Institute"/>
            <consortium name="Mycorrhizal Genomics Consortium"/>
            <person name="Kohler A."/>
            <person name="Kuo A."/>
            <person name="Nagy L.G."/>
            <person name="Floudas D."/>
            <person name="Copeland A."/>
            <person name="Barry K.W."/>
            <person name="Cichocki N."/>
            <person name="Veneault-Fourrey C."/>
            <person name="LaButti K."/>
            <person name="Lindquist E.A."/>
            <person name="Lipzen A."/>
            <person name="Lundell T."/>
            <person name="Morin E."/>
            <person name="Murat C."/>
            <person name="Riley R."/>
            <person name="Ohm R."/>
            <person name="Sun H."/>
            <person name="Tunlid A."/>
            <person name="Henrissat B."/>
            <person name="Grigoriev I.V."/>
            <person name="Hibbett D.S."/>
            <person name="Martin F."/>
        </authorList>
    </citation>
    <scope>NUCLEOTIDE SEQUENCE [LARGE SCALE GENOMIC DNA]</scope>
    <source>
        <strain evidence="16">Ve08.2h10</strain>
    </source>
</reference>
<dbReference type="PANTHER" id="PTHR24305:SF166">
    <property type="entry name" value="CYTOCHROME P450 12A4, MITOCHONDRIAL-RELATED"/>
    <property type="match status" value="1"/>
</dbReference>
<dbReference type="GO" id="GO:0016020">
    <property type="term" value="C:membrane"/>
    <property type="evidence" value="ECO:0007669"/>
    <property type="project" value="UniProtKB-SubCell"/>
</dbReference>
<dbReference type="HOGENOM" id="CLU_001570_5_11_1"/>
<evidence type="ECO:0008006" key="17">
    <source>
        <dbReference type="Google" id="ProtNLM"/>
    </source>
</evidence>
<dbReference type="Pfam" id="PF00067">
    <property type="entry name" value="p450"/>
    <property type="match status" value="1"/>
</dbReference>
<keyword evidence="11 14" id="KW-0503">Monooxygenase</keyword>
<keyword evidence="12" id="KW-0472">Membrane</keyword>
<dbReference type="InterPro" id="IPR017972">
    <property type="entry name" value="Cyt_P450_CS"/>
</dbReference>
<evidence type="ECO:0000256" key="12">
    <source>
        <dbReference type="ARBA" id="ARBA00023136"/>
    </source>
</evidence>
<keyword evidence="5 13" id="KW-0349">Heme</keyword>
<comment type="cofactor">
    <cofactor evidence="1 13">
        <name>heme</name>
        <dbReference type="ChEBI" id="CHEBI:30413"/>
    </cofactor>
</comment>
<keyword evidence="6" id="KW-0812">Transmembrane</keyword>
<organism evidence="15 16">
    <name type="scientific">Paxillus rubicundulus Ve08.2h10</name>
    <dbReference type="NCBI Taxonomy" id="930991"/>
    <lineage>
        <taxon>Eukaryota</taxon>
        <taxon>Fungi</taxon>
        <taxon>Dikarya</taxon>
        <taxon>Basidiomycota</taxon>
        <taxon>Agaricomycotina</taxon>
        <taxon>Agaricomycetes</taxon>
        <taxon>Agaricomycetidae</taxon>
        <taxon>Boletales</taxon>
        <taxon>Paxilineae</taxon>
        <taxon>Paxillaceae</taxon>
        <taxon>Paxillus</taxon>
    </lineage>
</organism>
<evidence type="ECO:0000256" key="10">
    <source>
        <dbReference type="ARBA" id="ARBA00023004"/>
    </source>
</evidence>
<keyword evidence="10 13" id="KW-0408">Iron</keyword>
<evidence type="ECO:0000313" key="15">
    <source>
        <dbReference type="EMBL" id="KIK96519.1"/>
    </source>
</evidence>
<dbReference type="InParanoid" id="A0A0D0E5B4"/>
<keyword evidence="8" id="KW-1133">Transmembrane helix</keyword>
<proteinExistence type="inferred from homology"/>
<keyword evidence="9 14" id="KW-0560">Oxidoreductase</keyword>
<evidence type="ECO:0000256" key="1">
    <source>
        <dbReference type="ARBA" id="ARBA00001971"/>
    </source>
</evidence>
<dbReference type="Proteomes" id="UP000054538">
    <property type="component" value="Unassembled WGS sequence"/>
</dbReference>
<dbReference type="GO" id="GO:0005506">
    <property type="term" value="F:iron ion binding"/>
    <property type="evidence" value="ECO:0007669"/>
    <property type="project" value="InterPro"/>
</dbReference>
<dbReference type="InterPro" id="IPR050121">
    <property type="entry name" value="Cytochrome_P450_monoxygenase"/>
</dbReference>
<dbReference type="InterPro" id="IPR002403">
    <property type="entry name" value="Cyt_P450_E_grp-IV"/>
</dbReference>
<name>A0A0D0E5B4_9AGAM</name>
<dbReference type="InterPro" id="IPR036396">
    <property type="entry name" value="Cyt_P450_sf"/>
</dbReference>
<evidence type="ECO:0000313" key="16">
    <source>
        <dbReference type="Proteomes" id="UP000054538"/>
    </source>
</evidence>
<dbReference type="PRINTS" id="PR00465">
    <property type="entry name" value="EP450IV"/>
</dbReference>
<evidence type="ECO:0000256" key="3">
    <source>
        <dbReference type="ARBA" id="ARBA00004721"/>
    </source>
</evidence>
<evidence type="ECO:0000256" key="9">
    <source>
        <dbReference type="ARBA" id="ARBA00023002"/>
    </source>
</evidence>
<accession>A0A0D0E5B4</accession>
<dbReference type="PANTHER" id="PTHR24305">
    <property type="entry name" value="CYTOCHROME P450"/>
    <property type="match status" value="1"/>
</dbReference>
<evidence type="ECO:0000256" key="8">
    <source>
        <dbReference type="ARBA" id="ARBA00022989"/>
    </source>
</evidence>
<feature type="binding site" description="axial binding residue" evidence="13">
    <location>
        <position position="521"/>
    </location>
    <ligand>
        <name>heme</name>
        <dbReference type="ChEBI" id="CHEBI:30413"/>
    </ligand>
    <ligandPart>
        <name>Fe</name>
        <dbReference type="ChEBI" id="CHEBI:18248"/>
    </ligandPart>
</feature>